<feature type="coiled-coil region" evidence="4">
    <location>
        <begin position="1090"/>
        <end position="1156"/>
    </location>
</feature>
<feature type="non-terminal residue" evidence="7">
    <location>
        <position position="1"/>
    </location>
</feature>
<feature type="domain" description="EML-like second beta-propeller" evidence="6">
    <location>
        <begin position="385"/>
        <end position="659"/>
    </location>
</feature>
<evidence type="ECO:0000256" key="4">
    <source>
        <dbReference type="SAM" id="Coils"/>
    </source>
</evidence>
<dbReference type="EMBL" id="VYZL01000531">
    <property type="protein sequence ID" value="NWR55089.1"/>
    <property type="molecule type" value="Genomic_DNA"/>
</dbReference>
<accession>A0A7K4Y7Y6</accession>
<keyword evidence="8" id="KW-1185">Reference proteome</keyword>
<dbReference type="InterPro" id="IPR001680">
    <property type="entry name" value="WD40_rpt"/>
</dbReference>
<comment type="caution">
    <text evidence="7">The sequence shown here is derived from an EMBL/GenBank/DDBJ whole genome shotgun (WGS) entry which is preliminary data.</text>
</comment>
<keyword evidence="1 3" id="KW-0853">WD repeat</keyword>
<dbReference type="InterPro" id="IPR015943">
    <property type="entry name" value="WD40/YVTN_repeat-like_dom_sf"/>
</dbReference>
<evidence type="ECO:0000256" key="3">
    <source>
        <dbReference type="PROSITE-ProRule" id="PRU00221"/>
    </source>
</evidence>
<dbReference type="Proteomes" id="UP000551127">
    <property type="component" value="Unassembled WGS sequence"/>
</dbReference>
<dbReference type="SUPFAM" id="SSF50978">
    <property type="entry name" value="WD40 repeat-like"/>
    <property type="match status" value="1"/>
</dbReference>
<dbReference type="InterPro" id="IPR036322">
    <property type="entry name" value="WD40_repeat_dom_sf"/>
</dbReference>
<feature type="non-terminal residue" evidence="7">
    <location>
        <position position="1240"/>
    </location>
</feature>
<dbReference type="FunFam" id="2.130.10.10:FF:000357">
    <property type="entry name" value="Cilia and flagella associated protein 57"/>
    <property type="match status" value="1"/>
</dbReference>
<dbReference type="FunFam" id="2.130.10.10:FF:000271">
    <property type="entry name" value="cilia- and flagella-associated protein 57"/>
    <property type="match status" value="1"/>
</dbReference>
<dbReference type="OrthoDB" id="10251741at2759"/>
<evidence type="ECO:0000256" key="1">
    <source>
        <dbReference type="ARBA" id="ARBA00022574"/>
    </source>
</evidence>
<dbReference type="Pfam" id="PF23414">
    <property type="entry name" value="Beta-prop_EML_2"/>
    <property type="match status" value="1"/>
</dbReference>
<organism evidence="7 8">
    <name type="scientific">Bucorvus abyssinicus</name>
    <name type="common">Northern ground-hornbill</name>
    <name type="synonym">Abyssinian ground-hornbill</name>
    <dbReference type="NCBI Taxonomy" id="153643"/>
    <lineage>
        <taxon>Eukaryota</taxon>
        <taxon>Metazoa</taxon>
        <taxon>Chordata</taxon>
        <taxon>Craniata</taxon>
        <taxon>Vertebrata</taxon>
        <taxon>Euteleostomi</taxon>
        <taxon>Archelosauria</taxon>
        <taxon>Archosauria</taxon>
        <taxon>Dinosauria</taxon>
        <taxon>Saurischia</taxon>
        <taxon>Theropoda</taxon>
        <taxon>Coelurosauria</taxon>
        <taxon>Aves</taxon>
        <taxon>Neognathae</taxon>
        <taxon>Neoaves</taxon>
        <taxon>Telluraves</taxon>
        <taxon>Coraciimorphae</taxon>
        <taxon>Bucerotiformes</taxon>
        <taxon>Bucorvidae</taxon>
        <taxon>Bucorvus</taxon>
    </lineage>
</organism>
<evidence type="ECO:0000259" key="6">
    <source>
        <dbReference type="Pfam" id="PF23414"/>
    </source>
</evidence>
<dbReference type="InterPro" id="IPR055442">
    <property type="entry name" value="Beta-prop_EML-like_2nd"/>
</dbReference>
<dbReference type="PROSITE" id="PS50082">
    <property type="entry name" value="WD_REPEATS_2"/>
    <property type="match status" value="3"/>
</dbReference>
<dbReference type="Gene3D" id="1.10.287.1490">
    <property type="match status" value="1"/>
</dbReference>
<dbReference type="InterPro" id="IPR052993">
    <property type="entry name" value="CFA-57"/>
</dbReference>
<dbReference type="PANTHER" id="PTHR32215:SF0">
    <property type="entry name" value="CILIA- AND FLAGELLA-ASSOCIATED PROTEIN 57"/>
    <property type="match status" value="1"/>
</dbReference>
<dbReference type="SUPFAM" id="SSF50998">
    <property type="entry name" value="Quinoprotein alcohol dehydrogenase-like"/>
    <property type="match status" value="1"/>
</dbReference>
<feature type="repeat" description="WD" evidence="3">
    <location>
        <begin position="626"/>
        <end position="659"/>
    </location>
</feature>
<keyword evidence="2" id="KW-0677">Repeat</keyword>
<dbReference type="InterPro" id="IPR056296">
    <property type="entry name" value="Cfap43_N"/>
</dbReference>
<name>A0A7K4Y7Y6_BUCAB</name>
<evidence type="ECO:0000259" key="5">
    <source>
        <dbReference type="Pfam" id="PF23185"/>
    </source>
</evidence>
<dbReference type="Pfam" id="PF23185">
    <property type="entry name" value="CFAP43_N"/>
    <property type="match status" value="1"/>
</dbReference>
<dbReference type="PANTHER" id="PTHR32215">
    <property type="entry name" value="CILIA- AND FLAGELLA-ASSOCIATED PROTEIN 57"/>
    <property type="match status" value="1"/>
</dbReference>
<feature type="domain" description="Cfap43 N-terminal" evidence="5">
    <location>
        <begin position="21"/>
        <end position="226"/>
    </location>
</feature>
<feature type="repeat" description="WD" evidence="3">
    <location>
        <begin position="500"/>
        <end position="541"/>
    </location>
</feature>
<protein>
    <submittedName>
        <fullName evidence="7">CFA57 protein</fullName>
    </submittedName>
</protein>
<evidence type="ECO:0000313" key="7">
    <source>
        <dbReference type="EMBL" id="NWR55089.1"/>
    </source>
</evidence>
<dbReference type="InterPro" id="IPR011047">
    <property type="entry name" value="Quinoprotein_ADH-like_sf"/>
</dbReference>
<evidence type="ECO:0000256" key="2">
    <source>
        <dbReference type="ARBA" id="ARBA00022737"/>
    </source>
</evidence>
<feature type="coiled-coil region" evidence="4">
    <location>
        <begin position="787"/>
        <end position="901"/>
    </location>
</feature>
<dbReference type="PROSITE" id="PS50294">
    <property type="entry name" value="WD_REPEATS_REGION"/>
    <property type="match status" value="2"/>
</dbReference>
<feature type="coiled-coil region" evidence="4">
    <location>
        <begin position="979"/>
        <end position="1034"/>
    </location>
</feature>
<dbReference type="Gene3D" id="2.130.10.10">
    <property type="entry name" value="YVTN repeat-like/Quinoprotein amine dehydrogenase"/>
    <property type="match status" value="2"/>
</dbReference>
<reference evidence="7 8" key="1">
    <citation type="submission" date="2019-09" db="EMBL/GenBank/DDBJ databases">
        <title>Bird 10,000 Genomes (B10K) Project - Family phase.</title>
        <authorList>
            <person name="Zhang G."/>
        </authorList>
    </citation>
    <scope>NUCLEOTIDE SEQUENCE [LARGE SCALE GENOMIC DNA]</scope>
    <source>
        <strain evidence="7">B10K-DU-012-80</strain>
    </source>
</reference>
<dbReference type="AlphaFoldDB" id="A0A7K4Y7Y6"/>
<feature type="repeat" description="WD" evidence="3">
    <location>
        <begin position="377"/>
        <end position="409"/>
    </location>
</feature>
<keyword evidence="4" id="KW-0175">Coiled coil</keyword>
<gene>
    <name evidence="7" type="primary">Cfap57</name>
    <name evidence="7" type="ORF">BUCABY_R03418</name>
</gene>
<dbReference type="SMART" id="SM00320">
    <property type="entry name" value="WD40"/>
    <property type="match status" value="9"/>
</dbReference>
<sequence>MFAVAPQPVAVFGCRPGVAGGVCFLEDQVVLHAAGAGCLRFHLEQKWHKFIPGPEKSRGVRALAVSPNRRYLAVSETVAEQPVLTVYELSSETARRRRMLSASELPAREAVALAFSPDCRYLAAATAPPEAHLTYWLWEKQRLMAAVRIEAPGSGVCQVSFSPQDNPQVCITGNGFFKLFKYSEGTLKQVNLQKGEPQNYLCHAWLSEKEVICGTDRGKLILFETGELQWETCVEYKKPPRELEEDATTKEYESSSDVFSELASEDNGAQQDSLPQVSAVAAYSKGFACSSSPGVVLLFEKSKEKEVYKESQEIWLPQNLFSIDPEKSGRQDIICICFSPSEETMVINTSKNQLYMFTMLSTDLRKEKAAYFAYLNFPLHSASITGLDICIWKPILATCSLDRSVRIWNYKINTLELYKEFREEAYTVSLHPTGLFCLVGFSDKLRFISLLYEDLHVFKEFAVRKCRECSFSTEGHLFAAVSGNVIQIYSSITFENINNLKGHSGKIYAVKWSADDAKVVSCDTHGAVYEWNLLTGERESECVLESCIYSSIALSSDAKIIFAVGSDQTLKEISESSIQHEMPAFGVVYTAVAVSHSGHIVFVGTSLGTIRVLKYPLPLTRDFNEYRAHAGAVTKMSVTNDDLFLLTASEDGSIFIWKVFDKGGGILKQEKEVEYAEEVLVMRSDIEEKNQAMLDLQTRVKELQIENYYQLRLKDMYCNEKIKELEETFTQEIDSFKTKHQILQADKEKQELQHQFQLSELMNKHAREVQQLESESIQKLLMENEKYQELQVKSHRMQEEYEKQLQNLEESNSRAVKELTEYYEEKLNEKSVLLKEAEEDMKQQLQAHEEIKKQMEEDEDQEILEIKIKYERWLFEERQSNQQLKGDIEVVNKRLNSLQKELMERNWDTEKMRLEQQKLQGIIESLKKDILALKTEIQERADTIQDKEKHIYDLKKENQELGKFKFVLDCRTEEFKKQIESRENDSRTMKEQIREMEGELERFHKESTQLKLNITQLQQKLKATDCEIHRERQKKQNMETLIKRFKTDLHNCVGFIQDSKKMKDGICGLYAKYVQQSDLVETEAADTDLQQEYKRQREYLERNFAALKKKVVKDQEIHQASYRRILQENMSLIKEVNDLRQELKVAHAQVHDLQSTLRLTKKKLAIQDTAPSSELLSSPAVLRLNAEKEREKIIEMQQLEIQYLRGQIQEKGKSLQFNQPLLERNLPKLHLERSDKAQQE</sequence>
<proteinExistence type="predicted"/>
<evidence type="ECO:0000313" key="8">
    <source>
        <dbReference type="Proteomes" id="UP000551127"/>
    </source>
</evidence>